<protein>
    <submittedName>
        <fullName evidence="1">Uncharacterized protein</fullName>
    </submittedName>
</protein>
<gene>
    <name evidence="1" type="ORF">CRG98_037731</name>
</gene>
<keyword evidence="2" id="KW-1185">Reference proteome</keyword>
<reference evidence="1 2" key="1">
    <citation type="submission" date="2017-11" db="EMBL/GenBank/DDBJ databases">
        <title>De-novo sequencing of pomegranate (Punica granatum L.) genome.</title>
        <authorList>
            <person name="Akparov Z."/>
            <person name="Amiraslanov A."/>
            <person name="Hajiyeva S."/>
            <person name="Abbasov M."/>
            <person name="Kaur K."/>
            <person name="Hamwieh A."/>
            <person name="Solovyev V."/>
            <person name="Salamov A."/>
            <person name="Braich B."/>
            <person name="Kosarev P."/>
            <person name="Mahmoud A."/>
            <person name="Hajiyev E."/>
            <person name="Babayeva S."/>
            <person name="Izzatullayeva V."/>
            <person name="Mammadov A."/>
            <person name="Mammadov A."/>
            <person name="Sharifova S."/>
            <person name="Ojaghi J."/>
            <person name="Eynullazada K."/>
            <person name="Bayramov B."/>
            <person name="Abdulazimova A."/>
            <person name="Shahmuradov I."/>
        </authorList>
    </citation>
    <scope>NUCLEOTIDE SEQUENCE [LARGE SCALE GENOMIC DNA]</scope>
    <source>
        <strain evidence="2">cv. AG2017</strain>
        <tissue evidence="1">Leaf</tissue>
    </source>
</reference>
<name>A0A2I0ICZ5_PUNGR</name>
<evidence type="ECO:0000313" key="1">
    <source>
        <dbReference type="EMBL" id="PKI41861.1"/>
    </source>
</evidence>
<dbReference type="Proteomes" id="UP000233551">
    <property type="component" value="Unassembled WGS sequence"/>
</dbReference>
<comment type="caution">
    <text evidence="1">The sequence shown here is derived from an EMBL/GenBank/DDBJ whole genome shotgun (WGS) entry which is preliminary data.</text>
</comment>
<proteinExistence type="predicted"/>
<sequence length="79" mass="9008">MAFYAPRRLLGKLKRFLLSVLPNCVYLLEFSGQYRVNFICRYSVIPISGCAFSKKDTVAWIDEPKWGADSLPLFNCVLG</sequence>
<evidence type="ECO:0000313" key="2">
    <source>
        <dbReference type="Proteomes" id="UP000233551"/>
    </source>
</evidence>
<organism evidence="1 2">
    <name type="scientific">Punica granatum</name>
    <name type="common">Pomegranate</name>
    <dbReference type="NCBI Taxonomy" id="22663"/>
    <lineage>
        <taxon>Eukaryota</taxon>
        <taxon>Viridiplantae</taxon>
        <taxon>Streptophyta</taxon>
        <taxon>Embryophyta</taxon>
        <taxon>Tracheophyta</taxon>
        <taxon>Spermatophyta</taxon>
        <taxon>Magnoliopsida</taxon>
        <taxon>eudicotyledons</taxon>
        <taxon>Gunneridae</taxon>
        <taxon>Pentapetalae</taxon>
        <taxon>rosids</taxon>
        <taxon>malvids</taxon>
        <taxon>Myrtales</taxon>
        <taxon>Lythraceae</taxon>
        <taxon>Punica</taxon>
    </lineage>
</organism>
<dbReference type="AlphaFoldDB" id="A0A2I0ICZ5"/>
<accession>A0A2I0ICZ5</accession>
<dbReference type="EMBL" id="PGOL01003267">
    <property type="protein sequence ID" value="PKI41861.1"/>
    <property type="molecule type" value="Genomic_DNA"/>
</dbReference>